<reference evidence="4" key="2">
    <citation type="submission" date="2021-12" db="EMBL/GenBank/DDBJ databases">
        <title>Resequencing data analysis of finger millet.</title>
        <authorList>
            <person name="Hatakeyama M."/>
            <person name="Aluri S."/>
            <person name="Balachadran M.T."/>
            <person name="Sivarajan S.R."/>
            <person name="Poveda L."/>
            <person name="Shimizu-Inatsugi R."/>
            <person name="Schlapbach R."/>
            <person name="Sreeman S.M."/>
            <person name="Shimizu K.K."/>
        </authorList>
    </citation>
    <scope>NUCLEOTIDE SEQUENCE</scope>
</reference>
<dbReference type="InterPro" id="IPR045000">
    <property type="entry name" value="TR"/>
</dbReference>
<dbReference type="Pfam" id="PF13561">
    <property type="entry name" value="adh_short_C2"/>
    <property type="match status" value="2"/>
</dbReference>
<dbReference type="EMBL" id="BQKI01000078">
    <property type="protein sequence ID" value="GJN25759.1"/>
    <property type="molecule type" value="Genomic_DNA"/>
</dbReference>
<dbReference type="InterPro" id="IPR057326">
    <property type="entry name" value="KR_dom"/>
</dbReference>
<evidence type="ECO:0000313" key="5">
    <source>
        <dbReference type="Proteomes" id="UP001054889"/>
    </source>
</evidence>
<feature type="domain" description="Ketoreductase" evidence="3">
    <location>
        <begin position="17"/>
        <end position="199"/>
    </location>
</feature>
<dbReference type="SMART" id="SM00822">
    <property type="entry name" value="PKS_KR"/>
    <property type="match status" value="1"/>
</dbReference>
<evidence type="ECO:0000256" key="1">
    <source>
        <dbReference type="ARBA" id="ARBA00022857"/>
    </source>
</evidence>
<gene>
    <name evidence="4" type="primary">gb13630</name>
    <name evidence="4" type="ORF">PR202_gb13630</name>
</gene>
<dbReference type="SUPFAM" id="SSF51735">
    <property type="entry name" value="NAD(P)-binding Rossmann-fold domains"/>
    <property type="match status" value="2"/>
</dbReference>
<comment type="caution">
    <text evidence="4">The sequence shown here is derived from an EMBL/GenBank/DDBJ whole genome shotgun (WGS) entry which is preliminary data.</text>
</comment>
<dbReference type="Proteomes" id="UP001054889">
    <property type="component" value="Unassembled WGS sequence"/>
</dbReference>
<keyword evidence="1" id="KW-0521">NADP</keyword>
<dbReference type="AlphaFoldDB" id="A0AAV5ETB8"/>
<dbReference type="PROSITE" id="PS00061">
    <property type="entry name" value="ADH_SHORT"/>
    <property type="match status" value="2"/>
</dbReference>
<dbReference type="FunFam" id="3.40.50.720:FF:000084">
    <property type="entry name" value="Short-chain dehydrogenase reductase"/>
    <property type="match status" value="2"/>
</dbReference>
<proteinExistence type="predicted"/>
<accession>A0AAV5ETB8</accession>
<dbReference type="PANTHER" id="PTHR42898:SF92">
    <property type="entry name" value="OS11G0652900 PROTEIN"/>
    <property type="match status" value="1"/>
</dbReference>
<organism evidence="4 5">
    <name type="scientific">Eleusine coracana subsp. coracana</name>
    <dbReference type="NCBI Taxonomy" id="191504"/>
    <lineage>
        <taxon>Eukaryota</taxon>
        <taxon>Viridiplantae</taxon>
        <taxon>Streptophyta</taxon>
        <taxon>Embryophyta</taxon>
        <taxon>Tracheophyta</taxon>
        <taxon>Spermatophyta</taxon>
        <taxon>Magnoliopsida</taxon>
        <taxon>Liliopsida</taxon>
        <taxon>Poales</taxon>
        <taxon>Poaceae</taxon>
        <taxon>PACMAD clade</taxon>
        <taxon>Chloridoideae</taxon>
        <taxon>Cynodonteae</taxon>
        <taxon>Eleusininae</taxon>
        <taxon>Eleusine</taxon>
    </lineage>
</organism>
<dbReference type="PRINTS" id="PR00080">
    <property type="entry name" value="SDRFAMILY"/>
</dbReference>
<sequence>MASGSRSREQRWSLAGATALVTGGSKGIGQAIVEELAGFGAHVHTCARNAAELETCRRQWEAQGLNVSVSVCDVSVVAERENLMNTVKAIFGDKLNILVNNAGQLLVKPAAECTGEDYASIMSTNVESCFHLCQLARPLLVAAAGAGSGGGWASIVNVSSLAGFVGVPGLAVYSVSKGALNQLTRSLAGEWAADGIRVNCVAPGGVKTDITKDKVIDPELVKKERLRQPMGRLGEPNEVASMVAYLCMPAASYVTGQSKYTCARNAAELEACRRKWEEKGFVVTVSVCDIAVPVDHEALLNMVKATFDGKLDILVNNAAQLFLSAAAVDDFSRAMVTNLESCFHLSQLVRPLLRNASLAGGGSVVNVSSISSYIGFPGLTVYGITKGGMNQLTRGLAAEWACDKIRVNAVAPGLVMTDMVKDVPLEAVDAELQQIPMRRTGEPVEIASMVSFLCMPAASYITGQVVTIDGGRTISA</sequence>
<dbReference type="Gene3D" id="3.40.50.720">
    <property type="entry name" value="NAD(P)-binding Rossmann-like Domain"/>
    <property type="match status" value="2"/>
</dbReference>
<dbReference type="GO" id="GO:0016491">
    <property type="term" value="F:oxidoreductase activity"/>
    <property type="evidence" value="ECO:0007669"/>
    <property type="project" value="UniProtKB-KW"/>
</dbReference>
<evidence type="ECO:0000259" key="3">
    <source>
        <dbReference type="SMART" id="SM00822"/>
    </source>
</evidence>
<name>A0AAV5ETB8_ELECO</name>
<reference evidence="4" key="1">
    <citation type="journal article" date="2018" name="DNA Res.">
        <title>Multiple hybrid de novo genome assembly of finger millet, an orphan allotetraploid crop.</title>
        <authorList>
            <person name="Hatakeyama M."/>
            <person name="Aluri S."/>
            <person name="Balachadran M.T."/>
            <person name="Sivarajan S.R."/>
            <person name="Patrignani A."/>
            <person name="Gruter S."/>
            <person name="Poveda L."/>
            <person name="Shimizu-Inatsugi R."/>
            <person name="Baeten J."/>
            <person name="Francoijs K.J."/>
            <person name="Nataraja K.N."/>
            <person name="Reddy Y.A.N."/>
            <person name="Phadnis S."/>
            <person name="Ravikumar R.L."/>
            <person name="Schlapbach R."/>
            <person name="Sreeman S.M."/>
            <person name="Shimizu K.K."/>
        </authorList>
    </citation>
    <scope>NUCLEOTIDE SEQUENCE</scope>
</reference>
<keyword evidence="5" id="KW-1185">Reference proteome</keyword>
<evidence type="ECO:0000256" key="2">
    <source>
        <dbReference type="ARBA" id="ARBA00023002"/>
    </source>
</evidence>
<dbReference type="InterPro" id="IPR020904">
    <property type="entry name" value="Sc_DH/Rdtase_CS"/>
</dbReference>
<protein>
    <recommendedName>
        <fullName evidence="3">Ketoreductase domain-containing protein</fullName>
    </recommendedName>
</protein>
<evidence type="ECO:0000313" key="4">
    <source>
        <dbReference type="EMBL" id="GJN25759.1"/>
    </source>
</evidence>
<dbReference type="InterPro" id="IPR036291">
    <property type="entry name" value="NAD(P)-bd_dom_sf"/>
</dbReference>
<dbReference type="InterPro" id="IPR002347">
    <property type="entry name" value="SDR_fam"/>
</dbReference>
<dbReference type="PRINTS" id="PR00081">
    <property type="entry name" value="GDHRDH"/>
</dbReference>
<keyword evidence="2" id="KW-0560">Oxidoreductase</keyword>
<dbReference type="PANTHER" id="PTHR42898">
    <property type="entry name" value="TROPINONE REDUCTASE"/>
    <property type="match status" value="1"/>
</dbReference>